<dbReference type="AlphaFoldDB" id="A0AAW1DCJ0"/>
<keyword evidence="7" id="KW-0812">Transmembrane</keyword>
<gene>
    <name evidence="8" type="ORF">O3M35_006206</name>
</gene>
<dbReference type="GO" id="GO:0016020">
    <property type="term" value="C:membrane"/>
    <property type="evidence" value="ECO:0007669"/>
    <property type="project" value="UniProtKB-SubCell"/>
</dbReference>
<dbReference type="GO" id="GO:0005739">
    <property type="term" value="C:mitochondrion"/>
    <property type="evidence" value="ECO:0007669"/>
    <property type="project" value="UniProtKB-SubCell"/>
</dbReference>
<dbReference type="Proteomes" id="UP001461498">
    <property type="component" value="Unassembled WGS sequence"/>
</dbReference>
<evidence type="ECO:0000313" key="9">
    <source>
        <dbReference type="Proteomes" id="UP001461498"/>
    </source>
</evidence>
<dbReference type="InterPro" id="IPR016024">
    <property type="entry name" value="ARM-type_fold"/>
</dbReference>
<keyword evidence="9" id="KW-1185">Reference proteome</keyword>
<sequence length="715" mass="81942">MVNRHNRIRYFTNICATVSASLIIGSLGLLYGVYATIKTLDRIVDPKVIRNKKLSEYIYFNTTWNTDLDNQVMDLNVSEEVESLSKNRRNLSWNSISIMEWWQRKKSMMAWRLLEMIQSDNSNERITAAERLVSLKHLQDHDYCHLAQRSDAHTAVALARCKEVDMRFFLKPLWSKSCTDKRELISHMRDLLCHLNQAQKHVCLRYFINKAFPNISAWISLLDIEMLSLEGPPPLTISENTILPLCIQSLEHHSTISGNAQIMVKYGVLSLLMDAYRFLGSSNDAALLMVKLIKIIASYPEHLNDLFVTGWVGVLAKWLNDEDNRLSVPAATALTNMDRDCRSKLGPNLYLLHPRHRPADRAEADVDVVVVHGLLGGIHYTWRQRQLCSEADTIFGMTTRSEEIFVKCAMSNSTIGDIPCSLFTLDEDDVGSDFEHVLNDIPVAESGELMEKFKDEEFKLSYNGKDMLIKKLEKTPSCSTLCWPKDWLAQDCPRIRIIGLNYDTKLTDWVSWCPLMDKREKNKLRSKSEDFLQQLIAGGIGERPIVWISHSMGGILVKHMIVQAWKKRDLNKAYYNFLSNTNSIVFLSTPHYGSPLATLNEAYKLLFLPSREVEELSFNSPTLIKLHTEFLEFLREHPTKVLSFNETKCMKITPLELEVRCVPRGLGDIGSGLIYEIPLGHMDICKPNCRFSFIYQTILQMIRSAAEHKIKNKAT</sequence>
<dbReference type="GO" id="GO:0005783">
    <property type="term" value="C:endoplasmic reticulum"/>
    <property type="evidence" value="ECO:0007669"/>
    <property type="project" value="UniProtKB-SubCell"/>
</dbReference>
<dbReference type="InterPro" id="IPR052374">
    <property type="entry name" value="SERAC1"/>
</dbReference>
<accession>A0AAW1DCJ0</accession>
<keyword evidence="6 7" id="KW-0472">Membrane</keyword>
<keyword evidence="7" id="KW-1133">Transmembrane helix</keyword>
<evidence type="ECO:0000256" key="2">
    <source>
        <dbReference type="ARBA" id="ARBA00004240"/>
    </source>
</evidence>
<comment type="caution">
    <text evidence="8">The sequence shown here is derived from an EMBL/GenBank/DDBJ whole genome shotgun (WGS) entry which is preliminary data.</text>
</comment>
<comment type="subcellular location">
    <subcellularLocation>
        <location evidence="2">Endoplasmic reticulum</location>
    </subcellularLocation>
    <subcellularLocation>
        <location evidence="3">Membrane</location>
    </subcellularLocation>
    <subcellularLocation>
        <location evidence="1">Mitochondrion</location>
    </subcellularLocation>
</comment>
<protein>
    <recommendedName>
        <fullName evidence="10">Protein SERAC1</fullName>
    </recommendedName>
</protein>
<keyword evidence="5" id="KW-0496">Mitochondrion</keyword>
<evidence type="ECO:0000256" key="7">
    <source>
        <dbReference type="SAM" id="Phobius"/>
    </source>
</evidence>
<feature type="transmembrane region" description="Helical" evidence="7">
    <location>
        <begin position="12"/>
        <end position="34"/>
    </location>
</feature>
<evidence type="ECO:0000256" key="1">
    <source>
        <dbReference type="ARBA" id="ARBA00004173"/>
    </source>
</evidence>
<dbReference type="SUPFAM" id="SSF53474">
    <property type="entry name" value="alpha/beta-Hydrolases"/>
    <property type="match status" value="1"/>
</dbReference>
<evidence type="ECO:0000256" key="5">
    <source>
        <dbReference type="ARBA" id="ARBA00023128"/>
    </source>
</evidence>
<dbReference type="PANTHER" id="PTHR48182">
    <property type="entry name" value="PROTEIN SERAC1"/>
    <property type="match status" value="1"/>
</dbReference>
<dbReference type="PANTHER" id="PTHR48182:SF2">
    <property type="entry name" value="PROTEIN SERAC1"/>
    <property type="match status" value="1"/>
</dbReference>
<name>A0AAW1DCJ0_9HEMI</name>
<evidence type="ECO:0000313" key="8">
    <source>
        <dbReference type="EMBL" id="KAK9508714.1"/>
    </source>
</evidence>
<reference evidence="8 9" key="1">
    <citation type="submission" date="2022-12" db="EMBL/GenBank/DDBJ databases">
        <title>Chromosome-level genome assembly of true bugs.</title>
        <authorList>
            <person name="Ma L."/>
            <person name="Li H."/>
        </authorList>
    </citation>
    <scope>NUCLEOTIDE SEQUENCE [LARGE SCALE GENOMIC DNA]</scope>
    <source>
        <strain evidence="8">Lab_2022b</strain>
    </source>
</reference>
<dbReference type="InterPro" id="IPR029058">
    <property type="entry name" value="AB_hydrolase_fold"/>
</dbReference>
<dbReference type="SUPFAM" id="SSF48371">
    <property type="entry name" value="ARM repeat"/>
    <property type="match status" value="1"/>
</dbReference>
<proteinExistence type="predicted"/>
<keyword evidence="4" id="KW-0256">Endoplasmic reticulum</keyword>
<evidence type="ECO:0000256" key="4">
    <source>
        <dbReference type="ARBA" id="ARBA00022824"/>
    </source>
</evidence>
<evidence type="ECO:0000256" key="6">
    <source>
        <dbReference type="ARBA" id="ARBA00023136"/>
    </source>
</evidence>
<evidence type="ECO:0000256" key="3">
    <source>
        <dbReference type="ARBA" id="ARBA00004370"/>
    </source>
</evidence>
<organism evidence="8 9">
    <name type="scientific">Rhynocoris fuscipes</name>
    <dbReference type="NCBI Taxonomy" id="488301"/>
    <lineage>
        <taxon>Eukaryota</taxon>
        <taxon>Metazoa</taxon>
        <taxon>Ecdysozoa</taxon>
        <taxon>Arthropoda</taxon>
        <taxon>Hexapoda</taxon>
        <taxon>Insecta</taxon>
        <taxon>Pterygota</taxon>
        <taxon>Neoptera</taxon>
        <taxon>Paraneoptera</taxon>
        <taxon>Hemiptera</taxon>
        <taxon>Heteroptera</taxon>
        <taxon>Panheteroptera</taxon>
        <taxon>Cimicomorpha</taxon>
        <taxon>Reduviidae</taxon>
        <taxon>Harpactorinae</taxon>
        <taxon>Harpactorini</taxon>
        <taxon>Rhynocoris</taxon>
    </lineage>
</organism>
<dbReference type="EMBL" id="JAPXFL010000003">
    <property type="protein sequence ID" value="KAK9508714.1"/>
    <property type="molecule type" value="Genomic_DNA"/>
</dbReference>
<dbReference type="Gene3D" id="3.40.50.1820">
    <property type="entry name" value="alpha/beta hydrolase"/>
    <property type="match status" value="1"/>
</dbReference>
<evidence type="ECO:0008006" key="10">
    <source>
        <dbReference type="Google" id="ProtNLM"/>
    </source>
</evidence>